<evidence type="ECO:0000313" key="12">
    <source>
        <dbReference type="Proteomes" id="UP001314796"/>
    </source>
</evidence>
<dbReference type="SUPFAM" id="SSF52540">
    <property type="entry name" value="P-loop containing nucleoside triphosphate hydrolases"/>
    <property type="match status" value="1"/>
</dbReference>
<keyword evidence="12" id="KW-1185">Reference proteome</keyword>
<dbReference type="Proteomes" id="UP001314796">
    <property type="component" value="Unassembled WGS sequence"/>
</dbReference>
<evidence type="ECO:0000256" key="9">
    <source>
        <dbReference type="ARBA" id="ARBA00022842"/>
    </source>
</evidence>
<proteinExistence type="inferred from homology"/>
<name>A0ABS2NR39_9FIRM</name>
<dbReference type="RefSeq" id="WP_204402594.1">
    <property type="nucleotide sequence ID" value="NZ_JAFBEE010000012.1"/>
</dbReference>
<dbReference type="InterPro" id="IPR027417">
    <property type="entry name" value="P-loop_NTPase"/>
</dbReference>
<keyword evidence="9" id="KW-0460">Magnesium</keyword>
<keyword evidence="7" id="KW-0547">Nucleotide-binding</keyword>
<dbReference type="EMBL" id="JAFBEE010000012">
    <property type="protein sequence ID" value="MBM7615419.1"/>
    <property type="molecule type" value="Genomic_DNA"/>
</dbReference>
<evidence type="ECO:0000256" key="6">
    <source>
        <dbReference type="ARBA" id="ARBA00022723"/>
    </source>
</evidence>
<evidence type="ECO:0000256" key="1">
    <source>
        <dbReference type="ARBA" id="ARBA00004496"/>
    </source>
</evidence>
<sequence>MTCKMINNQEQTAEIAKKLAELVKGGDVICLSGDLGAGKTTFTQAFAKGLNIEEPVTSPTFTILHEYHEGRIPLYHFDVYRIKHPMEMEDLGYEEYFFGNGVCVIEWATLIEEILPSDFLWIDLTVEGPQERKLCLKSTNEYYEKIVEELLK</sequence>
<keyword evidence="8" id="KW-0067">ATP-binding</keyword>
<evidence type="ECO:0000256" key="7">
    <source>
        <dbReference type="ARBA" id="ARBA00022741"/>
    </source>
</evidence>
<dbReference type="InterPro" id="IPR003442">
    <property type="entry name" value="T6A_TsaE"/>
</dbReference>
<evidence type="ECO:0000256" key="10">
    <source>
        <dbReference type="ARBA" id="ARBA00032441"/>
    </source>
</evidence>
<keyword evidence="5" id="KW-0819">tRNA processing</keyword>
<dbReference type="Pfam" id="PF02367">
    <property type="entry name" value="TsaE"/>
    <property type="match status" value="1"/>
</dbReference>
<evidence type="ECO:0000256" key="5">
    <source>
        <dbReference type="ARBA" id="ARBA00022694"/>
    </source>
</evidence>
<dbReference type="PANTHER" id="PTHR33540:SF2">
    <property type="entry name" value="TRNA THREONYLCARBAMOYLADENOSINE BIOSYNTHESIS PROTEIN TSAE"/>
    <property type="match status" value="1"/>
</dbReference>
<evidence type="ECO:0000313" key="11">
    <source>
        <dbReference type="EMBL" id="MBM7615419.1"/>
    </source>
</evidence>
<comment type="similarity">
    <text evidence="2">Belongs to the TsaE family.</text>
</comment>
<evidence type="ECO:0000256" key="3">
    <source>
        <dbReference type="ARBA" id="ARBA00019010"/>
    </source>
</evidence>
<dbReference type="PANTHER" id="PTHR33540">
    <property type="entry name" value="TRNA THREONYLCARBAMOYLADENOSINE BIOSYNTHESIS PROTEIN TSAE"/>
    <property type="match status" value="1"/>
</dbReference>
<accession>A0ABS2NR39</accession>
<comment type="subcellular location">
    <subcellularLocation>
        <location evidence="1">Cytoplasm</location>
    </subcellularLocation>
</comment>
<evidence type="ECO:0000256" key="8">
    <source>
        <dbReference type="ARBA" id="ARBA00022840"/>
    </source>
</evidence>
<organism evidence="11 12">
    <name type="scientific">Alkaliphilus hydrothermalis</name>
    <dbReference type="NCBI Taxonomy" id="1482730"/>
    <lineage>
        <taxon>Bacteria</taxon>
        <taxon>Bacillati</taxon>
        <taxon>Bacillota</taxon>
        <taxon>Clostridia</taxon>
        <taxon>Peptostreptococcales</taxon>
        <taxon>Natronincolaceae</taxon>
        <taxon>Alkaliphilus</taxon>
    </lineage>
</organism>
<protein>
    <recommendedName>
        <fullName evidence="3">tRNA threonylcarbamoyladenosine biosynthesis protein TsaE</fullName>
    </recommendedName>
    <alternativeName>
        <fullName evidence="10">t(6)A37 threonylcarbamoyladenosine biosynthesis protein TsaE</fullName>
    </alternativeName>
</protein>
<dbReference type="Gene3D" id="3.40.50.300">
    <property type="entry name" value="P-loop containing nucleotide triphosphate hydrolases"/>
    <property type="match status" value="1"/>
</dbReference>
<keyword evidence="6" id="KW-0479">Metal-binding</keyword>
<evidence type="ECO:0000256" key="4">
    <source>
        <dbReference type="ARBA" id="ARBA00022490"/>
    </source>
</evidence>
<evidence type="ECO:0000256" key="2">
    <source>
        <dbReference type="ARBA" id="ARBA00007599"/>
    </source>
</evidence>
<reference evidence="11 12" key="1">
    <citation type="submission" date="2021-01" db="EMBL/GenBank/DDBJ databases">
        <title>Genomic Encyclopedia of Type Strains, Phase IV (KMG-IV): sequencing the most valuable type-strain genomes for metagenomic binning, comparative biology and taxonomic classification.</title>
        <authorList>
            <person name="Goeker M."/>
        </authorList>
    </citation>
    <scope>NUCLEOTIDE SEQUENCE [LARGE SCALE GENOMIC DNA]</scope>
    <source>
        <strain evidence="11 12">DSM 25890</strain>
    </source>
</reference>
<dbReference type="NCBIfam" id="TIGR00150">
    <property type="entry name" value="T6A_YjeE"/>
    <property type="match status" value="1"/>
</dbReference>
<gene>
    <name evidence="11" type="ORF">JOC73_001989</name>
</gene>
<keyword evidence="4" id="KW-0963">Cytoplasm</keyword>
<comment type="caution">
    <text evidence="11">The sequence shown here is derived from an EMBL/GenBank/DDBJ whole genome shotgun (WGS) entry which is preliminary data.</text>
</comment>